<dbReference type="EMBL" id="BBLT01000011">
    <property type="protein sequence ID" value="GAL87181.1"/>
    <property type="molecule type" value="Genomic_DNA"/>
</dbReference>
<dbReference type="RefSeq" id="WP_045468106.1">
    <property type="nucleotide sequence ID" value="NZ_BBLT01000011.1"/>
</dbReference>
<dbReference type="AlphaFoldDB" id="A0A098LJK5"/>
<dbReference type="STRING" id="153721.MYP_4411"/>
<evidence type="ECO:0000313" key="1">
    <source>
        <dbReference type="EMBL" id="GAL87181.1"/>
    </source>
</evidence>
<reference evidence="1 2" key="1">
    <citation type="submission" date="2014-09" db="EMBL/GenBank/DDBJ databases">
        <title>Sporocytophaga myxococcoides PG-01 genome sequencing.</title>
        <authorList>
            <person name="Liu L."/>
            <person name="Gao P.J."/>
            <person name="Chen G.J."/>
            <person name="Wang L.S."/>
        </authorList>
    </citation>
    <scope>NUCLEOTIDE SEQUENCE [LARGE SCALE GENOMIC DNA]</scope>
    <source>
        <strain evidence="1 2">PG-01</strain>
    </source>
</reference>
<dbReference type="PANTHER" id="PTHR43883">
    <property type="entry name" value="SLR0207 PROTEIN"/>
    <property type="match status" value="1"/>
</dbReference>
<evidence type="ECO:0000313" key="2">
    <source>
        <dbReference type="Proteomes" id="UP000030185"/>
    </source>
</evidence>
<organism evidence="1 2">
    <name type="scientific">Sporocytophaga myxococcoides</name>
    <dbReference type="NCBI Taxonomy" id="153721"/>
    <lineage>
        <taxon>Bacteria</taxon>
        <taxon>Pseudomonadati</taxon>
        <taxon>Bacteroidota</taxon>
        <taxon>Cytophagia</taxon>
        <taxon>Cytophagales</taxon>
        <taxon>Cytophagaceae</taxon>
        <taxon>Sporocytophaga</taxon>
    </lineage>
</organism>
<evidence type="ECO:0008006" key="3">
    <source>
        <dbReference type="Google" id="ProtNLM"/>
    </source>
</evidence>
<dbReference type="PANTHER" id="PTHR43883:SF1">
    <property type="entry name" value="GLUCONOKINASE"/>
    <property type="match status" value="1"/>
</dbReference>
<dbReference type="OrthoDB" id="9805698at2"/>
<dbReference type="Pfam" id="PF13671">
    <property type="entry name" value="AAA_33"/>
    <property type="match status" value="1"/>
</dbReference>
<dbReference type="Gene3D" id="3.40.50.300">
    <property type="entry name" value="P-loop containing nucleotide triphosphate hydrolases"/>
    <property type="match status" value="1"/>
</dbReference>
<dbReference type="eggNOG" id="COG0645">
    <property type="taxonomic scope" value="Bacteria"/>
</dbReference>
<accession>A0A098LJK5</accession>
<dbReference type="InterPro" id="IPR027417">
    <property type="entry name" value="P-loop_NTPase"/>
</dbReference>
<comment type="caution">
    <text evidence="1">The sequence shown here is derived from an EMBL/GenBank/DDBJ whole genome shotgun (WGS) entry which is preliminary data.</text>
</comment>
<dbReference type="Proteomes" id="UP000030185">
    <property type="component" value="Unassembled WGS sequence"/>
</dbReference>
<dbReference type="InterPro" id="IPR052732">
    <property type="entry name" value="Cell-binding_unc_protein"/>
</dbReference>
<name>A0A098LJK5_9BACT</name>
<protein>
    <recommendedName>
        <fullName evidence="3">Kinase</fullName>
    </recommendedName>
</protein>
<gene>
    <name evidence="1" type="ORF">MYP_4411</name>
</gene>
<keyword evidence="2" id="KW-1185">Reference proteome</keyword>
<dbReference type="SUPFAM" id="SSF52540">
    <property type="entry name" value="P-loop containing nucleoside triphosphate hydrolases"/>
    <property type="match status" value="1"/>
</dbReference>
<sequence length="162" mass="18669">MVIIVSGLPGSGKSFFAEKLSKLIKAKYLSSDIIRKELISNPTYSKEEKEAVYEEMKIRLNSLLSEKTDVILDATFFKDELRKSFCKECAQHKTNCKIIIISASEEDIKHRVSSQRAFSDADYSVYLKMKEQFELPETEFLELDSSKTDINLMLFKAVEYIK</sequence>
<proteinExistence type="predicted"/>